<gene>
    <name evidence="3" type="ORF">HJC23_001949</name>
</gene>
<evidence type="ECO:0000313" key="4">
    <source>
        <dbReference type="Proteomes" id="UP001516023"/>
    </source>
</evidence>
<dbReference type="PANTHER" id="PTHR20917">
    <property type="entry name" value="PNAS-RELATED"/>
    <property type="match status" value="1"/>
</dbReference>
<feature type="compositionally biased region" description="Basic and acidic residues" evidence="1">
    <location>
        <begin position="81"/>
        <end position="90"/>
    </location>
</feature>
<dbReference type="PANTHER" id="PTHR20917:SF0">
    <property type="entry name" value="CALCIUM LOAD-ACTIVATED CALCIUM CHANNEL"/>
    <property type="match status" value="1"/>
</dbReference>
<sequence>MTVSDICKIITAVASTQLIADLLSHRYIFQSESYLRSVSSFERARLRRDKTAASIAAKKPPDVTANPRSKPQPGASATTKSAEKDQKRIQRENEEVATLAAEVARRHTMAGFYTSLAFFILYKILAAEYAGRIVGVLPFEPFRFLQRVTFMGLGGVHQKSVGEIQSLWLDSLSGQGGEMPLRPDVTSVSQACAFAFIYMLCSLSVKMMVSMVFGTKAPRGADDGVGTFIESPHSRKMMESFGLDVNDVKEARSALGFK</sequence>
<keyword evidence="2" id="KW-0472">Membrane</keyword>
<proteinExistence type="predicted"/>
<evidence type="ECO:0000256" key="1">
    <source>
        <dbReference type="SAM" id="MobiDB-lite"/>
    </source>
</evidence>
<accession>A0ABD3PP14</accession>
<evidence type="ECO:0000256" key="2">
    <source>
        <dbReference type="SAM" id="Phobius"/>
    </source>
</evidence>
<comment type="caution">
    <text evidence="3">The sequence shown here is derived from an EMBL/GenBank/DDBJ whole genome shotgun (WGS) entry which is preliminary data.</text>
</comment>
<feature type="transmembrane region" description="Helical" evidence="2">
    <location>
        <begin position="188"/>
        <end position="209"/>
    </location>
</feature>
<dbReference type="Proteomes" id="UP001516023">
    <property type="component" value="Unassembled WGS sequence"/>
</dbReference>
<keyword evidence="4" id="KW-1185">Reference proteome</keyword>
<name>A0ABD3PP14_9STRA</name>
<organism evidence="3 4">
    <name type="scientific">Cyclotella cryptica</name>
    <dbReference type="NCBI Taxonomy" id="29204"/>
    <lineage>
        <taxon>Eukaryota</taxon>
        <taxon>Sar</taxon>
        <taxon>Stramenopiles</taxon>
        <taxon>Ochrophyta</taxon>
        <taxon>Bacillariophyta</taxon>
        <taxon>Coscinodiscophyceae</taxon>
        <taxon>Thalassiosirophycidae</taxon>
        <taxon>Stephanodiscales</taxon>
        <taxon>Stephanodiscaceae</taxon>
        <taxon>Cyclotella</taxon>
    </lineage>
</organism>
<evidence type="ECO:0000313" key="3">
    <source>
        <dbReference type="EMBL" id="KAL3789401.1"/>
    </source>
</evidence>
<protein>
    <recommendedName>
        <fullName evidence="5">ER membrane protein complex subunit 3</fullName>
    </recommendedName>
</protein>
<dbReference type="InterPro" id="IPR008559">
    <property type="entry name" value="TMCO1"/>
</dbReference>
<reference evidence="3 4" key="1">
    <citation type="journal article" date="2020" name="G3 (Bethesda)">
        <title>Improved Reference Genome for Cyclotella cryptica CCMP332, a Model for Cell Wall Morphogenesis, Salinity Adaptation, and Lipid Production in Diatoms (Bacillariophyta).</title>
        <authorList>
            <person name="Roberts W.R."/>
            <person name="Downey K.M."/>
            <person name="Ruck E.C."/>
            <person name="Traller J.C."/>
            <person name="Alverson A.J."/>
        </authorList>
    </citation>
    <scope>NUCLEOTIDE SEQUENCE [LARGE SCALE GENOMIC DNA]</scope>
    <source>
        <strain evidence="3 4">CCMP332</strain>
    </source>
</reference>
<feature type="region of interest" description="Disordered" evidence="1">
    <location>
        <begin position="52"/>
        <end position="90"/>
    </location>
</feature>
<keyword evidence="2" id="KW-0812">Transmembrane</keyword>
<dbReference type="AlphaFoldDB" id="A0ABD3PP14"/>
<feature type="transmembrane region" description="Helical" evidence="2">
    <location>
        <begin position="110"/>
        <end position="131"/>
    </location>
</feature>
<keyword evidence="2" id="KW-1133">Transmembrane helix</keyword>
<dbReference type="EMBL" id="JABMIG020000141">
    <property type="protein sequence ID" value="KAL3789401.1"/>
    <property type="molecule type" value="Genomic_DNA"/>
</dbReference>
<evidence type="ECO:0008006" key="5">
    <source>
        <dbReference type="Google" id="ProtNLM"/>
    </source>
</evidence>